<organism evidence="7 8">
    <name type="scientific">Halobacillus seohaensis</name>
    <dbReference type="NCBI Taxonomy" id="447421"/>
    <lineage>
        <taxon>Bacteria</taxon>
        <taxon>Bacillati</taxon>
        <taxon>Bacillota</taxon>
        <taxon>Bacilli</taxon>
        <taxon>Bacillales</taxon>
        <taxon>Bacillaceae</taxon>
        <taxon>Halobacillus</taxon>
    </lineage>
</organism>
<name>A0ABW2EMF0_9BACI</name>
<evidence type="ECO:0000256" key="2">
    <source>
        <dbReference type="ARBA" id="ARBA00010961"/>
    </source>
</evidence>
<evidence type="ECO:0000313" key="7">
    <source>
        <dbReference type="EMBL" id="MFC7062646.1"/>
    </source>
</evidence>
<feature type="non-terminal residue" evidence="7">
    <location>
        <position position="119"/>
    </location>
</feature>
<keyword evidence="5 6" id="KW-0233">DNA recombination</keyword>
<evidence type="ECO:0000256" key="1">
    <source>
        <dbReference type="ARBA" id="ARBA00002190"/>
    </source>
</evidence>
<proteinExistence type="inferred from homology"/>
<accession>A0ABW2EMF0</accession>
<evidence type="ECO:0000256" key="3">
    <source>
        <dbReference type="ARBA" id="ARBA00022578"/>
    </source>
</evidence>
<keyword evidence="8" id="KW-1185">Reference proteome</keyword>
<evidence type="ECO:0000256" key="6">
    <source>
        <dbReference type="RuleBase" id="RU365089"/>
    </source>
</evidence>
<dbReference type="EMBL" id="JBHSZV010000032">
    <property type="protein sequence ID" value="MFC7062646.1"/>
    <property type="molecule type" value="Genomic_DNA"/>
</dbReference>
<dbReference type="PANTHER" id="PTHR33217:SF7">
    <property type="entry name" value="TRANSPOSASE FOR INSERTION SEQUENCE ELEMENT IS1081"/>
    <property type="match status" value="1"/>
</dbReference>
<keyword evidence="6" id="KW-0814">Transposable element</keyword>
<comment type="caution">
    <text evidence="7">The sequence shown here is derived from an EMBL/GenBank/DDBJ whole genome shotgun (WGS) entry which is preliminary data.</text>
</comment>
<comment type="function">
    <text evidence="1 6">Required for the transposition of the insertion element.</text>
</comment>
<gene>
    <name evidence="7" type="ORF">ACFQIC_12360</name>
</gene>
<comment type="similarity">
    <text evidence="2 6">Belongs to the transposase mutator family.</text>
</comment>
<dbReference type="RefSeq" id="WP_390217145.1">
    <property type="nucleotide sequence ID" value="NZ_JBHSZV010000032.1"/>
</dbReference>
<dbReference type="PANTHER" id="PTHR33217">
    <property type="entry name" value="TRANSPOSASE FOR INSERTION SEQUENCE ELEMENT IS1081"/>
    <property type="match status" value="1"/>
</dbReference>
<evidence type="ECO:0000256" key="4">
    <source>
        <dbReference type="ARBA" id="ARBA00023125"/>
    </source>
</evidence>
<keyword evidence="3 6" id="KW-0815">Transposition</keyword>
<dbReference type="Proteomes" id="UP001596410">
    <property type="component" value="Unassembled WGS sequence"/>
</dbReference>
<dbReference type="InterPro" id="IPR001207">
    <property type="entry name" value="Transposase_mutator"/>
</dbReference>
<evidence type="ECO:0000313" key="8">
    <source>
        <dbReference type="Proteomes" id="UP001596410"/>
    </source>
</evidence>
<sequence>MLKKIIKEQAEMLMREEMKNFFEVEHPELKNSKNGSYERILDTRYGRIEDLTVPRDRNGAFKTQLFDPYQRREKWLGETIIEMYSKGCSTREIGKFIERILGNSYSATTISNITEVVIE</sequence>
<dbReference type="Pfam" id="PF00872">
    <property type="entry name" value="Transposase_mut"/>
    <property type="match status" value="1"/>
</dbReference>
<reference evidence="8" key="1">
    <citation type="journal article" date="2019" name="Int. J. Syst. Evol. Microbiol.">
        <title>The Global Catalogue of Microorganisms (GCM) 10K type strain sequencing project: providing services to taxonomists for standard genome sequencing and annotation.</title>
        <authorList>
            <consortium name="The Broad Institute Genomics Platform"/>
            <consortium name="The Broad Institute Genome Sequencing Center for Infectious Disease"/>
            <person name="Wu L."/>
            <person name="Ma J."/>
        </authorList>
    </citation>
    <scope>NUCLEOTIDE SEQUENCE [LARGE SCALE GENOMIC DNA]</scope>
    <source>
        <strain evidence="8">CGMCC 4.1621</strain>
    </source>
</reference>
<keyword evidence="4 6" id="KW-0238">DNA-binding</keyword>
<evidence type="ECO:0000256" key="5">
    <source>
        <dbReference type="ARBA" id="ARBA00023172"/>
    </source>
</evidence>
<protein>
    <recommendedName>
        <fullName evidence="6">Mutator family transposase</fullName>
    </recommendedName>
</protein>